<proteinExistence type="predicted"/>
<organism evidence="1 2">
    <name type="scientific">Mucilaginibacter ginsenosidivorax</name>
    <dbReference type="NCBI Taxonomy" id="862126"/>
    <lineage>
        <taxon>Bacteria</taxon>
        <taxon>Pseudomonadati</taxon>
        <taxon>Bacteroidota</taxon>
        <taxon>Sphingobacteriia</taxon>
        <taxon>Sphingobacteriales</taxon>
        <taxon>Sphingobacteriaceae</taxon>
        <taxon>Mucilaginibacter</taxon>
    </lineage>
</organism>
<sequence length="152" mass="17904">MSKPVTHSHSYQHFEDLQLSAKDFYAALEARIASYQFPDVECRVVERHEDSILSSKRQYLQIEHHYLSYLVCAAPFGRSFFISWYLEQSEDGFTLALRKIPILRWLVPSEKTYYQIDSELMFKNSIENIVKAAVHKLMVEHGYRQPDIELAE</sequence>
<protein>
    <submittedName>
        <fullName evidence="1">Uncharacterized protein</fullName>
    </submittedName>
</protein>
<dbReference type="EMBL" id="CP042437">
    <property type="protein sequence ID" value="QEC77388.1"/>
    <property type="molecule type" value="Genomic_DNA"/>
</dbReference>
<dbReference type="Proteomes" id="UP000321362">
    <property type="component" value="Chromosome"/>
</dbReference>
<gene>
    <name evidence="1" type="ORF">FSB76_16060</name>
</gene>
<evidence type="ECO:0000313" key="2">
    <source>
        <dbReference type="Proteomes" id="UP000321362"/>
    </source>
</evidence>
<reference evidence="1 2" key="1">
    <citation type="journal article" date="2013" name="J. Microbiol.">
        <title>Mucilaginibacter ginsenosidivorax sp. nov., with ginsenoside converting activity isolated from sediment.</title>
        <authorList>
            <person name="Kim J.K."/>
            <person name="Choi T.E."/>
            <person name="Liu Q.M."/>
            <person name="Park H.Y."/>
            <person name="Yi T.H."/>
            <person name="Yoon M.H."/>
            <person name="Kim S.C."/>
            <person name="Im W.T."/>
        </authorList>
    </citation>
    <scope>NUCLEOTIDE SEQUENCE [LARGE SCALE GENOMIC DNA]</scope>
    <source>
        <strain evidence="1 2">KHI28</strain>
    </source>
</reference>
<keyword evidence="2" id="KW-1185">Reference proteome</keyword>
<dbReference type="KEGG" id="mgk:FSB76_16060"/>
<evidence type="ECO:0000313" key="1">
    <source>
        <dbReference type="EMBL" id="QEC77388.1"/>
    </source>
</evidence>
<accession>A0A5B8W4X1</accession>
<dbReference type="AlphaFoldDB" id="A0A5B8W4X1"/>
<dbReference type="OrthoDB" id="796582at2"/>
<dbReference type="RefSeq" id="WP_147055027.1">
    <property type="nucleotide sequence ID" value="NZ_CP042437.1"/>
</dbReference>
<name>A0A5B8W4X1_9SPHI</name>